<gene>
    <name evidence="1" type="ORF">GARC_3094</name>
</gene>
<accession>K6YPF1</accession>
<sequence length="67" mass="7529">MTGKRFLTFLAHRGIPASCFAQRLGCRLSSIKKLQSCDKVPRHYINMLISEFGVYLTGRDLVLLEGA</sequence>
<name>K6YPF1_9ALTE</name>
<dbReference type="Proteomes" id="UP000006327">
    <property type="component" value="Unassembled WGS sequence"/>
</dbReference>
<dbReference type="EMBL" id="BAEO01000044">
    <property type="protein sequence ID" value="GAC20057.1"/>
    <property type="molecule type" value="Genomic_DNA"/>
</dbReference>
<evidence type="ECO:0000313" key="2">
    <source>
        <dbReference type="Proteomes" id="UP000006327"/>
    </source>
</evidence>
<dbReference type="OrthoDB" id="6387712at2"/>
<organism evidence="1 2">
    <name type="scientific">Paraglaciecola arctica BSs20135</name>
    <dbReference type="NCBI Taxonomy" id="493475"/>
    <lineage>
        <taxon>Bacteria</taxon>
        <taxon>Pseudomonadati</taxon>
        <taxon>Pseudomonadota</taxon>
        <taxon>Gammaproteobacteria</taxon>
        <taxon>Alteromonadales</taxon>
        <taxon>Alteromonadaceae</taxon>
        <taxon>Paraglaciecola</taxon>
    </lineage>
</organism>
<comment type="caution">
    <text evidence="1">The sequence shown here is derived from an EMBL/GenBank/DDBJ whole genome shotgun (WGS) entry which is preliminary data.</text>
</comment>
<keyword evidence="2" id="KW-1185">Reference proteome</keyword>
<protein>
    <recommendedName>
        <fullName evidence="3">XRE family transcriptional regulator</fullName>
    </recommendedName>
</protein>
<proteinExistence type="predicted"/>
<evidence type="ECO:0008006" key="3">
    <source>
        <dbReference type="Google" id="ProtNLM"/>
    </source>
</evidence>
<evidence type="ECO:0000313" key="1">
    <source>
        <dbReference type="EMBL" id="GAC20057.1"/>
    </source>
</evidence>
<dbReference type="AlphaFoldDB" id="K6YPF1"/>
<reference evidence="1 2" key="1">
    <citation type="journal article" date="2017" name="Antonie Van Leeuwenhoek">
        <title>Rhizobium rhizosphaerae sp. nov., a novel species isolated from rice rhizosphere.</title>
        <authorList>
            <person name="Zhao J.J."/>
            <person name="Zhang J."/>
            <person name="Zhang R.J."/>
            <person name="Zhang C.W."/>
            <person name="Yin H.Q."/>
            <person name="Zhang X.X."/>
        </authorList>
    </citation>
    <scope>NUCLEOTIDE SEQUENCE [LARGE SCALE GENOMIC DNA]</scope>
    <source>
        <strain evidence="1 2">BSs20135</strain>
    </source>
</reference>
<dbReference type="RefSeq" id="WP_007621598.1">
    <property type="nucleotide sequence ID" value="NZ_BAEO01000044.1"/>
</dbReference>